<organism evidence="1">
    <name type="scientific">Arundo donax</name>
    <name type="common">Giant reed</name>
    <name type="synonym">Donax arundinaceus</name>
    <dbReference type="NCBI Taxonomy" id="35708"/>
    <lineage>
        <taxon>Eukaryota</taxon>
        <taxon>Viridiplantae</taxon>
        <taxon>Streptophyta</taxon>
        <taxon>Embryophyta</taxon>
        <taxon>Tracheophyta</taxon>
        <taxon>Spermatophyta</taxon>
        <taxon>Magnoliopsida</taxon>
        <taxon>Liliopsida</taxon>
        <taxon>Poales</taxon>
        <taxon>Poaceae</taxon>
        <taxon>PACMAD clade</taxon>
        <taxon>Arundinoideae</taxon>
        <taxon>Arundineae</taxon>
        <taxon>Arundo</taxon>
    </lineage>
</organism>
<evidence type="ECO:0000313" key="1">
    <source>
        <dbReference type="EMBL" id="JAD60738.1"/>
    </source>
</evidence>
<sequence length="18" mass="2278">MIVINWLKLRIRDHLIML</sequence>
<reference evidence="1" key="1">
    <citation type="submission" date="2014-09" db="EMBL/GenBank/DDBJ databases">
        <authorList>
            <person name="Magalhaes I.L.F."/>
            <person name="Oliveira U."/>
            <person name="Santos F.R."/>
            <person name="Vidigal T.H.D.A."/>
            <person name="Brescovit A.D."/>
            <person name="Santos A.J."/>
        </authorList>
    </citation>
    <scope>NUCLEOTIDE SEQUENCE</scope>
    <source>
        <tissue evidence="1">Shoot tissue taken approximately 20 cm above the soil surface</tissue>
    </source>
</reference>
<dbReference type="EMBL" id="GBRH01237157">
    <property type="protein sequence ID" value="JAD60738.1"/>
    <property type="molecule type" value="Transcribed_RNA"/>
</dbReference>
<dbReference type="AlphaFoldDB" id="A0A0A9BF21"/>
<proteinExistence type="predicted"/>
<reference evidence="1" key="2">
    <citation type="journal article" date="2015" name="Data Brief">
        <title>Shoot transcriptome of the giant reed, Arundo donax.</title>
        <authorList>
            <person name="Barrero R.A."/>
            <person name="Guerrero F.D."/>
            <person name="Moolhuijzen P."/>
            <person name="Goolsby J.A."/>
            <person name="Tidwell J."/>
            <person name="Bellgard S.E."/>
            <person name="Bellgard M.I."/>
        </authorList>
    </citation>
    <scope>NUCLEOTIDE SEQUENCE</scope>
    <source>
        <tissue evidence="1">Shoot tissue taken approximately 20 cm above the soil surface</tissue>
    </source>
</reference>
<accession>A0A0A9BF21</accession>
<protein>
    <submittedName>
        <fullName evidence="1">Uncharacterized protein</fullName>
    </submittedName>
</protein>
<name>A0A0A9BF21_ARUDO</name>